<dbReference type="EMBL" id="CAJPWZ010001582">
    <property type="protein sequence ID" value="CAG2217944.1"/>
    <property type="molecule type" value="Genomic_DNA"/>
</dbReference>
<sequence>MLEFTLPKSGRGPPEFKDKRVKDTKVEMGHHIEDMLISCTVGKYKCYASNFTVLQHDVYGNCYTLKTGSLKITKAGPTNGLSLILYMDKEEYLKQISEGYGARVLVHDKDTYPYPLEEGFFVPSSSETQIGLRMVRYLIIFSIAGGLIDEIDFSGITKLNQVWCLKDKPYVNCKYIRKYGYKYTRSFCQTLCSQELFFKTCGCYEDDVTELYYQIKTGVTEKFCETRQEIKCMNKERARQNRQKAECDCKNPCREHQFLKTISYRNWPTEDYMFTLKDGVCDRLPAQCKDASALYGQTELYRKSLNYVKIDIYYEDLNFERIVESPEIENAQFASDVGGAVGLWIGLSFLSMFEVVQLLLECCAFAGHKCTNRSRKRNARRRKNKSIKTKENIYATEMDNKKSNFSKKESENNLQLNKRYQDLYAGNFHEYNYIDNRV</sequence>
<keyword evidence="13" id="KW-1185">Reference proteome</keyword>
<evidence type="ECO:0000256" key="9">
    <source>
        <dbReference type="ARBA" id="ARBA00023201"/>
    </source>
</evidence>
<evidence type="ECO:0000256" key="6">
    <source>
        <dbReference type="ARBA" id="ARBA00023053"/>
    </source>
</evidence>
<dbReference type="Proteomes" id="UP000683360">
    <property type="component" value="Unassembled WGS sequence"/>
</dbReference>
<evidence type="ECO:0000256" key="1">
    <source>
        <dbReference type="ARBA" id="ARBA00004141"/>
    </source>
</evidence>
<comment type="caution">
    <text evidence="12">The sequence shown here is derived from an EMBL/GenBank/DDBJ whole genome shotgun (WGS) entry which is preliminary data.</text>
</comment>
<evidence type="ECO:0000256" key="8">
    <source>
        <dbReference type="ARBA" id="ARBA00023136"/>
    </source>
</evidence>
<keyword evidence="5" id="KW-1133">Transmembrane helix</keyword>
<evidence type="ECO:0000256" key="4">
    <source>
        <dbReference type="ARBA" id="ARBA00022692"/>
    </source>
</evidence>
<evidence type="ECO:0000256" key="11">
    <source>
        <dbReference type="RuleBase" id="RU000679"/>
    </source>
</evidence>
<dbReference type="PANTHER" id="PTHR11690">
    <property type="entry name" value="AMILORIDE-SENSITIVE SODIUM CHANNEL-RELATED"/>
    <property type="match status" value="1"/>
</dbReference>
<keyword evidence="7 11" id="KW-0406">Ion transport</keyword>
<organism evidence="12 13">
    <name type="scientific">Mytilus edulis</name>
    <name type="common">Blue mussel</name>
    <dbReference type="NCBI Taxonomy" id="6550"/>
    <lineage>
        <taxon>Eukaryota</taxon>
        <taxon>Metazoa</taxon>
        <taxon>Spiralia</taxon>
        <taxon>Lophotrochozoa</taxon>
        <taxon>Mollusca</taxon>
        <taxon>Bivalvia</taxon>
        <taxon>Autobranchia</taxon>
        <taxon>Pteriomorphia</taxon>
        <taxon>Mytilida</taxon>
        <taxon>Mytiloidea</taxon>
        <taxon>Mytilidae</taxon>
        <taxon>Mytilinae</taxon>
        <taxon>Mytilus</taxon>
    </lineage>
</organism>
<evidence type="ECO:0000256" key="5">
    <source>
        <dbReference type="ARBA" id="ARBA00022989"/>
    </source>
</evidence>
<dbReference type="PANTHER" id="PTHR11690:SF248">
    <property type="entry name" value="PICKPOCKET 17, ISOFORM A"/>
    <property type="match status" value="1"/>
</dbReference>
<dbReference type="GO" id="GO:0005886">
    <property type="term" value="C:plasma membrane"/>
    <property type="evidence" value="ECO:0007669"/>
    <property type="project" value="TreeGrafter"/>
</dbReference>
<keyword evidence="6" id="KW-0915">Sodium</keyword>
<dbReference type="OrthoDB" id="6021021at2759"/>
<evidence type="ECO:0000313" key="12">
    <source>
        <dbReference type="EMBL" id="CAG2217944.1"/>
    </source>
</evidence>
<evidence type="ECO:0000256" key="10">
    <source>
        <dbReference type="ARBA" id="ARBA00023303"/>
    </source>
</evidence>
<dbReference type="AlphaFoldDB" id="A0A8S3SEC3"/>
<dbReference type="InterPro" id="IPR001873">
    <property type="entry name" value="ENaC"/>
</dbReference>
<keyword evidence="3 11" id="KW-0894">Sodium channel</keyword>
<reference evidence="12" key="1">
    <citation type="submission" date="2021-03" db="EMBL/GenBank/DDBJ databases">
        <authorList>
            <person name="Bekaert M."/>
        </authorList>
    </citation>
    <scope>NUCLEOTIDE SEQUENCE</scope>
</reference>
<evidence type="ECO:0000256" key="7">
    <source>
        <dbReference type="ARBA" id="ARBA00023065"/>
    </source>
</evidence>
<protein>
    <submittedName>
        <fullName evidence="12">SCNN1B</fullName>
    </submittedName>
</protein>
<keyword evidence="8" id="KW-0472">Membrane</keyword>
<keyword evidence="10 11" id="KW-0407">Ion channel</keyword>
<gene>
    <name evidence="12" type="ORF">MEDL_31625</name>
</gene>
<dbReference type="Pfam" id="PF00858">
    <property type="entry name" value="ASC"/>
    <property type="match status" value="1"/>
</dbReference>
<keyword evidence="9 11" id="KW-0739">Sodium transport</keyword>
<dbReference type="Gene3D" id="1.10.287.820">
    <property type="entry name" value="Acid-sensing ion channel domain"/>
    <property type="match status" value="1"/>
</dbReference>
<comment type="subcellular location">
    <subcellularLocation>
        <location evidence="1">Membrane</location>
        <topology evidence="1">Multi-pass membrane protein</topology>
    </subcellularLocation>
</comment>
<name>A0A8S3SEC3_MYTED</name>
<dbReference type="Gene3D" id="2.60.470.10">
    <property type="entry name" value="Acid-sensing ion channels like domains"/>
    <property type="match status" value="1"/>
</dbReference>
<dbReference type="GO" id="GO:0015280">
    <property type="term" value="F:ligand-gated sodium channel activity"/>
    <property type="evidence" value="ECO:0007669"/>
    <property type="project" value="TreeGrafter"/>
</dbReference>
<dbReference type="PRINTS" id="PR01078">
    <property type="entry name" value="AMINACHANNEL"/>
</dbReference>
<evidence type="ECO:0000256" key="3">
    <source>
        <dbReference type="ARBA" id="ARBA00022461"/>
    </source>
</evidence>
<proteinExistence type="inferred from homology"/>
<keyword evidence="2 11" id="KW-0813">Transport</keyword>
<keyword evidence="4 11" id="KW-0812">Transmembrane</keyword>
<evidence type="ECO:0000256" key="2">
    <source>
        <dbReference type="ARBA" id="ARBA00022448"/>
    </source>
</evidence>
<evidence type="ECO:0000313" key="13">
    <source>
        <dbReference type="Proteomes" id="UP000683360"/>
    </source>
</evidence>
<comment type="similarity">
    <text evidence="11">Belongs to the amiloride-sensitive sodium channel (TC 1.A.6) family.</text>
</comment>
<accession>A0A8S3SEC3</accession>